<gene>
    <name evidence="7" type="ORF">SCD_n01585</name>
</gene>
<dbReference type="Gene3D" id="3.80.30.20">
    <property type="entry name" value="tm_1862 like domain"/>
    <property type="match status" value="1"/>
</dbReference>
<dbReference type="InterPro" id="IPR006638">
    <property type="entry name" value="Elp3/MiaA/NifB-like_rSAM"/>
</dbReference>
<evidence type="ECO:0000256" key="4">
    <source>
        <dbReference type="ARBA" id="ARBA00023004"/>
    </source>
</evidence>
<evidence type="ECO:0000256" key="3">
    <source>
        <dbReference type="ARBA" id="ARBA00022723"/>
    </source>
</evidence>
<name>S6AH33_SULDS</name>
<dbReference type="SUPFAM" id="SSF102114">
    <property type="entry name" value="Radical SAM enzymes"/>
    <property type="match status" value="1"/>
</dbReference>
<keyword evidence="8" id="KW-1185">Reference proteome</keyword>
<dbReference type="InterPro" id="IPR051198">
    <property type="entry name" value="BchE-like"/>
</dbReference>
<dbReference type="Pfam" id="PF04055">
    <property type="entry name" value="Radical_SAM"/>
    <property type="match status" value="1"/>
</dbReference>
<protein>
    <submittedName>
        <fullName evidence="7">Radical SAM superfamily protein</fullName>
    </submittedName>
</protein>
<dbReference type="KEGG" id="sdr:SCD_n01585"/>
<reference evidence="7 8" key="1">
    <citation type="journal article" date="2012" name="Appl. Environ. Microbiol.">
        <title>Draft genome sequence of a psychrotolerant sulfur-oxidizing bacterium, Sulfuricella denitrificans skB26, and proteomic insights into cold adaptation.</title>
        <authorList>
            <person name="Watanabe T."/>
            <person name="Kojima H."/>
            <person name="Fukui M."/>
        </authorList>
    </citation>
    <scope>NUCLEOTIDE SEQUENCE [LARGE SCALE GENOMIC DNA]</scope>
    <source>
        <strain evidence="8">skB26</strain>
    </source>
</reference>
<evidence type="ECO:0000256" key="5">
    <source>
        <dbReference type="ARBA" id="ARBA00023014"/>
    </source>
</evidence>
<dbReference type="SFLD" id="SFLDG01082">
    <property type="entry name" value="B12-binding_domain_containing"/>
    <property type="match status" value="1"/>
</dbReference>
<keyword evidence="2" id="KW-0949">S-adenosyl-L-methionine</keyword>
<sequence length="525" mass="59879">MSPKVKSVLYIRLPCWKIYPGGVIYVADYIHKQRPDIHQHLLDLALIEPSDRKRVLKEHLRTLRPDVVAFSWRNMQSFGPHPEDDALGVVMNFDHSPKLYRRLKAAKDSLTIIYDYVASRLRNFGYMKLVKQMLPDTRVVVGGTAVSIFGKYVAEKCPPDTVIVIGEGEDTMLSIVDGFTQPVGEYFYKNRSGQVDHRARTETFDLRKLTAVDFAYVESIFPDFHRYIGDDIGVHTKRGCPLQCHFCLYNKIEGAMQRYREPAEIANEVEALHRRYGVKRIWFTDAQFCSTKRSTQHVELILDELLARKIDINWSGYLRLNHLTPEIARKMLATGMSSVDLSFAGSQEIIDKLTLGYSLEQQMEAFRMFQSNGHTDQKIKLYMPLNAPGETVQTLLKTVEKIKELYEMFGRDNVLPFIFFIGVQPGTPVERLLISEGYLKPGYNPLTFNPFLIKKLLYNPQPLGRLIGRAYLEAIETSDPNSEYIGRATMDIIERELSKPEVVAACGGDSSRQPADELASCSCKA</sequence>
<dbReference type="PANTHER" id="PTHR43409:SF16">
    <property type="entry name" value="SLR0320 PROTEIN"/>
    <property type="match status" value="1"/>
</dbReference>
<organism evidence="7 8">
    <name type="scientific">Sulfuricella denitrificans (strain DSM 22764 / NBRC 105220 / skB26)</name>
    <dbReference type="NCBI Taxonomy" id="1163617"/>
    <lineage>
        <taxon>Bacteria</taxon>
        <taxon>Pseudomonadati</taxon>
        <taxon>Pseudomonadota</taxon>
        <taxon>Betaproteobacteria</taxon>
        <taxon>Nitrosomonadales</taxon>
        <taxon>Sulfuricellaceae</taxon>
        <taxon>Sulfuricella</taxon>
    </lineage>
</organism>
<evidence type="ECO:0000259" key="6">
    <source>
        <dbReference type="PROSITE" id="PS51918"/>
    </source>
</evidence>
<keyword evidence="4" id="KW-0408">Iron</keyword>
<dbReference type="InterPro" id="IPR023404">
    <property type="entry name" value="rSAM_horseshoe"/>
</dbReference>
<dbReference type="SMART" id="SM00729">
    <property type="entry name" value="Elp3"/>
    <property type="match status" value="1"/>
</dbReference>
<dbReference type="SFLD" id="SFLDS00029">
    <property type="entry name" value="Radical_SAM"/>
    <property type="match status" value="1"/>
</dbReference>
<dbReference type="EMBL" id="AP013066">
    <property type="protein sequence ID" value="BAN35406.1"/>
    <property type="molecule type" value="Genomic_DNA"/>
</dbReference>
<accession>S6AH33</accession>
<dbReference type="GO" id="GO:0046872">
    <property type="term" value="F:metal ion binding"/>
    <property type="evidence" value="ECO:0007669"/>
    <property type="project" value="UniProtKB-KW"/>
</dbReference>
<evidence type="ECO:0000313" key="7">
    <source>
        <dbReference type="EMBL" id="BAN35406.1"/>
    </source>
</evidence>
<dbReference type="HOGENOM" id="CLU_538385_0_0_4"/>
<dbReference type="eggNOG" id="COG1032">
    <property type="taxonomic scope" value="Bacteria"/>
</dbReference>
<evidence type="ECO:0000256" key="1">
    <source>
        <dbReference type="ARBA" id="ARBA00001966"/>
    </source>
</evidence>
<dbReference type="PROSITE" id="PS51918">
    <property type="entry name" value="RADICAL_SAM"/>
    <property type="match status" value="1"/>
</dbReference>
<evidence type="ECO:0000313" key="8">
    <source>
        <dbReference type="Proteomes" id="UP000015559"/>
    </source>
</evidence>
<evidence type="ECO:0000256" key="2">
    <source>
        <dbReference type="ARBA" id="ARBA00022691"/>
    </source>
</evidence>
<dbReference type="Proteomes" id="UP000015559">
    <property type="component" value="Chromosome"/>
</dbReference>
<dbReference type="OrthoDB" id="9801424at2"/>
<dbReference type="InterPro" id="IPR058240">
    <property type="entry name" value="rSAM_sf"/>
</dbReference>
<dbReference type="PANTHER" id="PTHR43409">
    <property type="entry name" value="ANAEROBIC MAGNESIUM-PROTOPORPHYRIN IX MONOMETHYL ESTER CYCLASE-RELATED"/>
    <property type="match status" value="1"/>
</dbReference>
<dbReference type="GO" id="GO:0005829">
    <property type="term" value="C:cytosol"/>
    <property type="evidence" value="ECO:0007669"/>
    <property type="project" value="TreeGrafter"/>
</dbReference>
<proteinExistence type="predicted"/>
<dbReference type="InterPro" id="IPR007197">
    <property type="entry name" value="rSAM"/>
</dbReference>
<dbReference type="AlphaFoldDB" id="S6AH33"/>
<dbReference type="RefSeq" id="WP_009205637.1">
    <property type="nucleotide sequence ID" value="NC_022357.1"/>
</dbReference>
<keyword evidence="5" id="KW-0411">Iron-sulfur</keyword>
<dbReference type="GO" id="GO:0051536">
    <property type="term" value="F:iron-sulfur cluster binding"/>
    <property type="evidence" value="ECO:0007669"/>
    <property type="project" value="UniProtKB-KW"/>
</dbReference>
<dbReference type="GO" id="GO:0003824">
    <property type="term" value="F:catalytic activity"/>
    <property type="evidence" value="ECO:0007669"/>
    <property type="project" value="InterPro"/>
</dbReference>
<dbReference type="STRING" id="1163617.SCD_n01585"/>
<keyword evidence="3" id="KW-0479">Metal-binding</keyword>
<comment type="cofactor">
    <cofactor evidence="1">
        <name>[4Fe-4S] cluster</name>
        <dbReference type="ChEBI" id="CHEBI:49883"/>
    </cofactor>
</comment>
<dbReference type="Gene3D" id="3.40.50.280">
    <property type="entry name" value="Cobalamin-binding domain"/>
    <property type="match status" value="1"/>
</dbReference>
<feature type="domain" description="Radical SAM core" evidence="6">
    <location>
        <begin position="224"/>
        <end position="449"/>
    </location>
</feature>